<sequence length="152" mass="17585">MYKEVFFLNFLELIKMKYGSIILEKKEFVYLKRILNISGYAEDHETQKCLITLANELKSAHIVDDSEMPKDVIRFNSRVTLVLENGIEKELQLVIPSERDIQLNKISILTPMGSALIGYSTDDTIIWDFPSGKQKIKIIDVEQEGKFRTIEI</sequence>
<evidence type="ECO:0000313" key="3">
    <source>
        <dbReference type="Proteomes" id="UP000256980"/>
    </source>
</evidence>
<proteinExistence type="predicted"/>
<dbReference type="InterPro" id="IPR023459">
    <property type="entry name" value="Tscrpt_elong_fac_GreA/B_fam"/>
</dbReference>
<dbReference type="PANTHER" id="PTHR30437">
    <property type="entry name" value="TRANSCRIPTION ELONGATION FACTOR GREA"/>
    <property type="match status" value="1"/>
</dbReference>
<dbReference type="Gene3D" id="3.10.50.30">
    <property type="entry name" value="Transcription elongation factor, GreA/GreB, C-terminal domain"/>
    <property type="match status" value="1"/>
</dbReference>
<dbReference type="GO" id="GO:0032784">
    <property type="term" value="P:regulation of DNA-templated transcription elongation"/>
    <property type="evidence" value="ECO:0007669"/>
    <property type="project" value="InterPro"/>
</dbReference>
<dbReference type="PANTHER" id="PTHR30437:SF5">
    <property type="entry name" value="REGULATOR OF NUCLEOSIDE DIPHOSPHATE KINASE"/>
    <property type="match status" value="1"/>
</dbReference>
<dbReference type="Proteomes" id="UP000256980">
    <property type="component" value="Unassembled WGS sequence"/>
</dbReference>
<dbReference type="Pfam" id="PF01272">
    <property type="entry name" value="GreA_GreB"/>
    <property type="match status" value="1"/>
</dbReference>
<name>A0A3D9HCS3_9FLAO</name>
<dbReference type="GO" id="GO:0016301">
    <property type="term" value="F:kinase activity"/>
    <property type="evidence" value="ECO:0007669"/>
    <property type="project" value="UniProtKB-KW"/>
</dbReference>
<dbReference type="InterPro" id="IPR001437">
    <property type="entry name" value="Tscrpt_elong_fac_GreA/B_C"/>
</dbReference>
<dbReference type="GO" id="GO:0006354">
    <property type="term" value="P:DNA-templated transcription elongation"/>
    <property type="evidence" value="ECO:0007669"/>
    <property type="project" value="TreeGrafter"/>
</dbReference>
<protein>
    <submittedName>
        <fullName evidence="2">Regulator of nucleoside diphosphate kinase</fullName>
    </submittedName>
</protein>
<gene>
    <name evidence="2" type="ORF">DFQ10_101820</name>
</gene>
<dbReference type="InterPro" id="IPR036953">
    <property type="entry name" value="GreA/GreB_C_sf"/>
</dbReference>
<evidence type="ECO:0000259" key="1">
    <source>
        <dbReference type="Pfam" id="PF01272"/>
    </source>
</evidence>
<dbReference type="GO" id="GO:0003677">
    <property type="term" value="F:DNA binding"/>
    <property type="evidence" value="ECO:0007669"/>
    <property type="project" value="InterPro"/>
</dbReference>
<keyword evidence="3" id="KW-1185">Reference proteome</keyword>
<keyword evidence="2" id="KW-0808">Transferase</keyword>
<keyword evidence="2" id="KW-0418">Kinase</keyword>
<reference evidence="2 3" key="1">
    <citation type="submission" date="2018-07" db="EMBL/GenBank/DDBJ databases">
        <title>Genomic Encyclopedia of Type Strains, Phase III (KMG-III): the genomes of soil and plant-associated and newly described type strains.</title>
        <authorList>
            <person name="Whitman W."/>
        </authorList>
    </citation>
    <scope>NUCLEOTIDE SEQUENCE [LARGE SCALE GENOMIC DNA]</scope>
    <source>
        <strain evidence="2 3">CECT 7946</strain>
    </source>
</reference>
<dbReference type="EMBL" id="QRDV01000001">
    <property type="protein sequence ID" value="RED47041.1"/>
    <property type="molecule type" value="Genomic_DNA"/>
</dbReference>
<dbReference type="AlphaFoldDB" id="A0A3D9HCS3"/>
<evidence type="ECO:0000313" key="2">
    <source>
        <dbReference type="EMBL" id="RED47041.1"/>
    </source>
</evidence>
<dbReference type="SUPFAM" id="SSF54534">
    <property type="entry name" value="FKBP-like"/>
    <property type="match status" value="1"/>
</dbReference>
<accession>A0A3D9HCS3</accession>
<dbReference type="GO" id="GO:0070063">
    <property type="term" value="F:RNA polymerase binding"/>
    <property type="evidence" value="ECO:0007669"/>
    <property type="project" value="InterPro"/>
</dbReference>
<feature type="domain" description="Transcription elongation factor GreA/GreB C-terminal" evidence="1">
    <location>
        <begin position="69"/>
        <end position="143"/>
    </location>
</feature>
<organism evidence="2 3">
    <name type="scientific">Winogradskyella eximia</name>
    <dbReference type="NCBI Taxonomy" id="262006"/>
    <lineage>
        <taxon>Bacteria</taxon>
        <taxon>Pseudomonadati</taxon>
        <taxon>Bacteroidota</taxon>
        <taxon>Flavobacteriia</taxon>
        <taxon>Flavobacteriales</taxon>
        <taxon>Flavobacteriaceae</taxon>
        <taxon>Winogradskyella</taxon>
    </lineage>
</organism>
<comment type="caution">
    <text evidence="2">The sequence shown here is derived from an EMBL/GenBank/DDBJ whole genome shotgun (WGS) entry which is preliminary data.</text>
</comment>